<proteinExistence type="predicted"/>
<dbReference type="RefSeq" id="WP_136851922.1">
    <property type="nucleotide sequence ID" value="NZ_SWCI01000002.1"/>
</dbReference>
<protein>
    <recommendedName>
        <fullName evidence="2">OmpR/PhoB-type domain-containing protein</fullName>
    </recommendedName>
</protein>
<feature type="domain" description="OmpR/PhoB-type" evidence="2">
    <location>
        <begin position="21"/>
        <end position="94"/>
    </location>
</feature>
<dbReference type="InterPro" id="IPR016032">
    <property type="entry name" value="Sig_transdc_resp-reg_C-effctor"/>
</dbReference>
<dbReference type="SUPFAM" id="SSF46894">
    <property type="entry name" value="C-terminal effector domain of the bipartite response regulators"/>
    <property type="match status" value="1"/>
</dbReference>
<dbReference type="GO" id="GO:0006355">
    <property type="term" value="P:regulation of DNA-templated transcription"/>
    <property type="evidence" value="ECO:0007669"/>
    <property type="project" value="InterPro"/>
</dbReference>
<evidence type="ECO:0000256" key="1">
    <source>
        <dbReference type="ARBA" id="ARBA00023125"/>
    </source>
</evidence>
<dbReference type="InterPro" id="IPR036388">
    <property type="entry name" value="WH-like_DNA-bd_sf"/>
</dbReference>
<comment type="caution">
    <text evidence="3">The sequence shown here is derived from an EMBL/GenBank/DDBJ whole genome shotgun (WGS) entry which is preliminary data.</text>
</comment>
<dbReference type="SMART" id="SM00862">
    <property type="entry name" value="Trans_reg_C"/>
    <property type="match status" value="1"/>
</dbReference>
<dbReference type="GO" id="GO:0000160">
    <property type="term" value="P:phosphorelay signal transduction system"/>
    <property type="evidence" value="ECO:0007669"/>
    <property type="project" value="InterPro"/>
</dbReference>
<accession>A0A4U1BI89</accession>
<dbReference type="OrthoDB" id="6397545at2"/>
<organism evidence="3 4">
    <name type="scientific">Ferrimonas sediminicola</name>
    <dbReference type="NCBI Taxonomy" id="2569538"/>
    <lineage>
        <taxon>Bacteria</taxon>
        <taxon>Pseudomonadati</taxon>
        <taxon>Pseudomonadota</taxon>
        <taxon>Gammaproteobacteria</taxon>
        <taxon>Alteromonadales</taxon>
        <taxon>Ferrimonadaceae</taxon>
        <taxon>Ferrimonas</taxon>
    </lineage>
</organism>
<reference evidence="3 4" key="1">
    <citation type="submission" date="2019-04" db="EMBL/GenBank/DDBJ databases">
        <authorList>
            <person name="Hwang J.C."/>
        </authorList>
    </citation>
    <scope>NUCLEOTIDE SEQUENCE [LARGE SCALE GENOMIC DNA]</scope>
    <source>
        <strain evidence="3 4">IMCC35001</strain>
    </source>
</reference>
<name>A0A4U1BI89_9GAMM</name>
<dbReference type="EMBL" id="SWCI01000002">
    <property type="protein sequence ID" value="TKB50496.1"/>
    <property type="molecule type" value="Genomic_DNA"/>
</dbReference>
<evidence type="ECO:0000259" key="2">
    <source>
        <dbReference type="SMART" id="SM00862"/>
    </source>
</evidence>
<dbReference type="InterPro" id="IPR001867">
    <property type="entry name" value="OmpR/PhoB-type_DNA-bd"/>
</dbReference>
<keyword evidence="4" id="KW-1185">Reference proteome</keyword>
<evidence type="ECO:0000313" key="3">
    <source>
        <dbReference type="EMBL" id="TKB50496.1"/>
    </source>
</evidence>
<dbReference type="Gene3D" id="1.10.10.10">
    <property type="entry name" value="Winged helix-like DNA-binding domain superfamily/Winged helix DNA-binding domain"/>
    <property type="match status" value="1"/>
</dbReference>
<sequence length="252" mass="28209">MDLGQYRFIPDQGCLQNLDSGENKLLTRSELLVLNQLIDNPGVTLSKHQLSCGTKEAPVISESAVVKAIFTLRHTLGEPAASCIHTVPKEGYQFVPLGTPEGQPPKVESRKLSPKFVRTMQILSVVAVLLVSAPLLYQTLSHHYQSPPISTSVQEVHNEFGQVIQIEIVTSSQANIRAMQKYSDHLTNHFARCVYSPWKKVKLALSHDQQMLNITMFGEGQSRDIRNMKISDFRASPEFINPSWLKQVSICE</sequence>
<keyword evidence="1" id="KW-0238">DNA-binding</keyword>
<dbReference type="AlphaFoldDB" id="A0A4U1BI89"/>
<dbReference type="Pfam" id="PF00486">
    <property type="entry name" value="Trans_reg_C"/>
    <property type="match status" value="1"/>
</dbReference>
<evidence type="ECO:0000313" key="4">
    <source>
        <dbReference type="Proteomes" id="UP000305674"/>
    </source>
</evidence>
<dbReference type="GO" id="GO:0003677">
    <property type="term" value="F:DNA binding"/>
    <property type="evidence" value="ECO:0007669"/>
    <property type="project" value="UniProtKB-KW"/>
</dbReference>
<dbReference type="Proteomes" id="UP000305674">
    <property type="component" value="Unassembled WGS sequence"/>
</dbReference>
<gene>
    <name evidence="3" type="ORF">FCL40_04920</name>
</gene>